<evidence type="ECO:0000313" key="2">
    <source>
        <dbReference type="Proteomes" id="UP001055811"/>
    </source>
</evidence>
<keyword evidence="2" id="KW-1185">Reference proteome</keyword>
<sequence>MVEVGQFTNGGSTLHPCMQSGPDMSRRDEVSQNLLMAQNSTIGIMQGMNGQIPRNVCLSHLTADFSISSDILDNYSRSPYMAADTDFLNSHGNGDIQQGDNKRLDTISEGLSYEGFGSDCFIHCYSWSTLSTRRRILIDGRMLEIIFMNAMNIEHEVVQAGGLMCLKWGQENATGADLRRADYIAKQRAMEDALMASEVHFAVSYM</sequence>
<dbReference type="EMBL" id="CM042009">
    <property type="protein sequence ID" value="KAI3787676.1"/>
    <property type="molecule type" value="Genomic_DNA"/>
</dbReference>
<dbReference type="Proteomes" id="UP001055811">
    <property type="component" value="Linkage Group LG01"/>
</dbReference>
<reference evidence="1 2" key="2">
    <citation type="journal article" date="2022" name="Mol. Ecol. Resour.">
        <title>The genomes of chicory, endive, great burdock and yacon provide insights into Asteraceae paleo-polyploidization history and plant inulin production.</title>
        <authorList>
            <person name="Fan W."/>
            <person name="Wang S."/>
            <person name="Wang H."/>
            <person name="Wang A."/>
            <person name="Jiang F."/>
            <person name="Liu H."/>
            <person name="Zhao H."/>
            <person name="Xu D."/>
            <person name="Zhang Y."/>
        </authorList>
    </citation>
    <scope>NUCLEOTIDE SEQUENCE [LARGE SCALE GENOMIC DNA]</scope>
    <source>
        <strain evidence="2">cv. Punajuju</strain>
        <tissue evidence="1">Leaves</tissue>
    </source>
</reference>
<name>A0ACB9GXC3_CICIN</name>
<evidence type="ECO:0000313" key="1">
    <source>
        <dbReference type="EMBL" id="KAI3787676.1"/>
    </source>
</evidence>
<gene>
    <name evidence="1" type="ORF">L2E82_00001</name>
</gene>
<accession>A0ACB9GXC3</accession>
<reference evidence="2" key="1">
    <citation type="journal article" date="2022" name="Mol. Ecol. Resour.">
        <title>The genomes of chicory, endive, great burdock and yacon provide insights into Asteraceae palaeo-polyploidization history and plant inulin production.</title>
        <authorList>
            <person name="Fan W."/>
            <person name="Wang S."/>
            <person name="Wang H."/>
            <person name="Wang A."/>
            <person name="Jiang F."/>
            <person name="Liu H."/>
            <person name="Zhao H."/>
            <person name="Xu D."/>
            <person name="Zhang Y."/>
        </authorList>
    </citation>
    <scope>NUCLEOTIDE SEQUENCE [LARGE SCALE GENOMIC DNA]</scope>
    <source>
        <strain evidence="2">cv. Punajuju</strain>
    </source>
</reference>
<organism evidence="1 2">
    <name type="scientific">Cichorium intybus</name>
    <name type="common">Chicory</name>
    <dbReference type="NCBI Taxonomy" id="13427"/>
    <lineage>
        <taxon>Eukaryota</taxon>
        <taxon>Viridiplantae</taxon>
        <taxon>Streptophyta</taxon>
        <taxon>Embryophyta</taxon>
        <taxon>Tracheophyta</taxon>
        <taxon>Spermatophyta</taxon>
        <taxon>Magnoliopsida</taxon>
        <taxon>eudicotyledons</taxon>
        <taxon>Gunneridae</taxon>
        <taxon>Pentapetalae</taxon>
        <taxon>asterids</taxon>
        <taxon>campanulids</taxon>
        <taxon>Asterales</taxon>
        <taxon>Asteraceae</taxon>
        <taxon>Cichorioideae</taxon>
        <taxon>Cichorieae</taxon>
        <taxon>Cichoriinae</taxon>
        <taxon>Cichorium</taxon>
    </lineage>
</organism>
<comment type="caution">
    <text evidence="1">The sequence shown here is derived from an EMBL/GenBank/DDBJ whole genome shotgun (WGS) entry which is preliminary data.</text>
</comment>
<proteinExistence type="predicted"/>
<protein>
    <submittedName>
        <fullName evidence="1">Uncharacterized protein</fullName>
    </submittedName>
</protein>